<dbReference type="GO" id="GO:0030288">
    <property type="term" value="C:outer membrane-bounded periplasmic space"/>
    <property type="evidence" value="ECO:0007669"/>
    <property type="project" value="TreeGrafter"/>
</dbReference>
<dbReference type="GO" id="GO:0051082">
    <property type="term" value="F:unfolded protein binding"/>
    <property type="evidence" value="ECO:0007669"/>
    <property type="project" value="TreeGrafter"/>
</dbReference>
<keyword evidence="8" id="KW-1185">Reference proteome</keyword>
<evidence type="ECO:0000256" key="5">
    <source>
        <dbReference type="SAM" id="MobiDB-lite"/>
    </source>
</evidence>
<feature type="compositionally biased region" description="Basic and acidic residues" evidence="5">
    <location>
        <begin position="137"/>
        <end position="150"/>
    </location>
</feature>
<comment type="similarity">
    <text evidence="2">Belongs to the CpxP/Spy family.</text>
</comment>
<feature type="compositionally biased region" description="Gly residues" evidence="5">
    <location>
        <begin position="151"/>
        <end position="161"/>
    </location>
</feature>
<comment type="caution">
    <text evidence="7">The sequence shown here is derived from an EMBL/GenBank/DDBJ whole genome shotgun (WGS) entry which is preliminary data.</text>
</comment>
<dbReference type="Pfam" id="PF07813">
    <property type="entry name" value="LTXXQ"/>
    <property type="match status" value="1"/>
</dbReference>
<name>A0A5R9GRY9_9PROT</name>
<reference evidence="7 8" key="1">
    <citation type="journal article" date="2019" name="Appl. Environ. Microbiol.">
        <title>Environmental Evidence and Genomic Insight of Iron-oxidizing Bacteria Preference Towards More Corrosion Resistant Stainless Steel at Higher Salinities.</title>
        <authorList>
            <person name="Garrison C.E."/>
            <person name="Price K.A."/>
            <person name="Field E.K."/>
        </authorList>
    </citation>
    <scope>NUCLEOTIDE SEQUENCE [LARGE SCALE GENOMIC DNA]</scope>
    <source>
        <strain evidence="7 8">P3</strain>
    </source>
</reference>
<dbReference type="Gene3D" id="1.20.120.1490">
    <property type="match status" value="1"/>
</dbReference>
<dbReference type="PANTHER" id="PTHR38102">
    <property type="entry name" value="PERIPLASMIC CHAPERONE SPY"/>
    <property type="match status" value="1"/>
</dbReference>
<dbReference type="Proteomes" id="UP000306585">
    <property type="component" value="Unassembled WGS sequence"/>
</dbReference>
<dbReference type="PROSITE" id="PS51257">
    <property type="entry name" value="PROKAR_LIPOPROTEIN"/>
    <property type="match status" value="1"/>
</dbReference>
<dbReference type="InterPro" id="IPR052211">
    <property type="entry name" value="Cpx_auxiliary_protein"/>
</dbReference>
<dbReference type="AlphaFoldDB" id="A0A5R9GRY9"/>
<dbReference type="CDD" id="cd09916">
    <property type="entry name" value="CpxP_like"/>
    <property type="match status" value="1"/>
</dbReference>
<dbReference type="RefSeq" id="WP_138239287.1">
    <property type="nucleotide sequence ID" value="NZ_VBRY01000006.1"/>
</dbReference>
<evidence type="ECO:0000256" key="2">
    <source>
        <dbReference type="ARBA" id="ARBA00008441"/>
    </source>
</evidence>
<feature type="signal peptide" evidence="6">
    <location>
        <begin position="1"/>
        <end position="31"/>
    </location>
</feature>
<evidence type="ECO:0000313" key="7">
    <source>
        <dbReference type="EMBL" id="TLS67203.1"/>
    </source>
</evidence>
<organism evidence="7 8">
    <name type="scientific">Mariprofundus erugo</name>
    <dbReference type="NCBI Taxonomy" id="2528639"/>
    <lineage>
        <taxon>Bacteria</taxon>
        <taxon>Pseudomonadati</taxon>
        <taxon>Pseudomonadota</taxon>
        <taxon>Candidatius Mariprofundia</taxon>
        <taxon>Mariprofundales</taxon>
        <taxon>Mariprofundaceae</taxon>
        <taxon>Mariprofundus</taxon>
    </lineage>
</organism>
<dbReference type="PANTHER" id="PTHR38102:SF1">
    <property type="entry name" value="PERIPLASMIC CHAPERONE SPY"/>
    <property type="match status" value="1"/>
</dbReference>
<keyword evidence="3 6" id="KW-0732">Signal</keyword>
<accession>A0A5R9GRY9</accession>
<gene>
    <name evidence="7" type="ORF">FEF65_07100</name>
</gene>
<comment type="subcellular location">
    <subcellularLocation>
        <location evidence="1">Periplasm</location>
    </subcellularLocation>
</comment>
<dbReference type="InterPro" id="IPR012899">
    <property type="entry name" value="LTXXQ"/>
</dbReference>
<proteinExistence type="inferred from homology"/>
<evidence type="ECO:0000256" key="4">
    <source>
        <dbReference type="ARBA" id="ARBA00022764"/>
    </source>
</evidence>
<evidence type="ECO:0000256" key="3">
    <source>
        <dbReference type="ARBA" id="ARBA00022729"/>
    </source>
</evidence>
<evidence type="ECO:0000313" key="8">
    <source>
        <dbReference type="Proteomes" id="UP000306585"/>
    </source>
</evidence>
<dbReference type="EMBL" id="VBRY01000006">
    <property type="protein sequence ID" value="TLS67203.1"/>
    <property type="molecule type" value="Genomic_DNA"/>
</dbReference>
<sequence length="169" mass="18659">MNQIHKEKRHSGLIVAISAVAALLCANVAYACPPGGPDGNGPYMQRMADELKLTDQQRQQFDKIHNDSREEGKSMHEAMRMNHDAMRKLDPAASDYHKRLAALAEEKGELVKQMTIHRGEVRARMHAILTPEQRKIAAELKKNGRKEGSGRRGPGGPGEGGCFNPPMGR</sequence>
<feature type="chain" id="PRO_5024367168" evidence="6">
    <location>
        <begin position="32"/>
        <end position="169"/>
    </location>
</feature>
<keyword evidence="4" id="KW-0574">Periplasm</keyword>
<evidence type="ECO:0000256" key="1">
    <source>
        <dbReference type="ARBA" id="ARBA00004418"/>
    </source>
</evidence>
<feature type="region of interest" description="Disordered" evidence="5">
    <location>
        <begin position="137"/>
        <end position="169"/>
    </location>
</feature>
<protein>
    <submittedName>
        <fullName evidence="7">Periplasmic heavy metal sensor</fullName>
    </submittedName>
</protein>
<evidence type="ECO:0000256" key="6">
    <source>
        <dbReference type="SAM" id="SignalP"/>
    </source>
</evidence>